<keyword evidence="1 3" id="KW-0694">RNA-binding</keyword>
<evidence type="ECO:0000313" key="6">
    <source>
        <dbReference type="RefSeq" id="XP_022771576.1"/>
    </source>
</evidence>
<dbReference type="NCBIfam" id="TIGR00478">
    <property type="entry name" value="tly"/>
    <property type="match status" value="1"/>
</dbReference>
<name>A0A6P6B3T5_DURZI</name>
<dbReference type="Gene3D" id="3.40.50.150">
    <property type="entry name" value="Vaccinia Virus protein VP39"/>
    <property type="match status" value="1"/>
</dbReference>
<protein>
    <submittedName>
        <fullName evidence="6">Uncharacterized protein LOC111314456 isoform X1</fullName>
    </submittedName>
</protein>
<evidence type="ECO:0000256" key="1">
    <source>
        <dbReference type="ARBA" id="ARBA00022884"/>
    </source>
</evidence>
<dbReference type="GO" id="GO:0008168">
    <property type="term" value="F:methyltransferase activity"/>
    <property type="evidence" value="ECO:0007669"/>
    <property type="project" value="InterPro"/>
</dbReference>
<dbReference type="SUPFAM" id="SSF53335">
    <property type="entry name" value="S-adenosyl-L-methionine-dependent methyltransferases"/>
    <property type="match status" value="1"/>
</dbReference>
<sequence length="307" mass="34246">MALQIVKLPFISRCCDSGNSTLFFLLKSYSPLHGRLVKAHMHSPFRSFAVAKSEKLKIPKKKKRLDEICLERFQQYSRSFIQSWILQGKVYVNGKMVNKAGTPVSDKAVIEITAEIPKYVCRAGYKLEAAIEQLGVEVTGKVALDSGLSTGGFTDCLLQYGASYVYGVDVGYGQVADKIRRDVRVCVIERTNLRYLSGLPQKVDLVTLDLSFISILLVMPAVINAMKEEATLVTLVKPQFEARRSQVGSGGIVRDPKVHQEVLEKIIKGVENFGFQSKGWIESPLKGAEGNTEFLVCFSRTYEKSYE</sequence>
<dbReference type="InterPro" id="IPR002942">
    <property type="entry name" value="S4_RNA-bd"/>
</dbReference>
<reference evidence="6" key="1">
    <citation type="submission" date="2025-08" db="UniProtKB">
        <authorList>
            <consortium name="RefSeq"/>
        </authorList>
    </citation>
    <scope>IDENTIFICATION</scope>
    <source>
        <tissue evidence="6">Fruit stalk</tissue>
    </source>
</reference>
<dbReference type="GO" id="GO:0003723">
    <property type="term" value="F:RNA binding"/>
    <property type="evidence" value="ECO:0007669"/>
    <property type="project" value="UniProtKB-KW"/>
</dbReference>
<evidence type="ECO:0000313" key="5">
    <source>
        <dbReference type="Proteomes" id="UP000515121"/>
    </source>
</evidence>
<gene>
    <name evidence="6" type="primary">LOC111314456</name>
</gene>
<dbReference type="Pfam" id="PF01728">
    <property type="entry name" value="FtsJ"/>
    <property type="match status" value="1"/>
</dbReference>
<dbReference type="Proteomes" id="UP000515121">
    <property type="component" value="Unplaced"/>
</dbReference>
<evidence type="ECO:0000256" key="3">
    <source>
        <dbReference type="PROSITE-ProRule" id="PRU00182"/>
    </source>
</evidence>
<feature type="domain" description="RNA-binding S4" evidence="4">
    <location>
        <begin position="63"/>
        <end position="128"/>
    </location>
</feature>
<dbReference type="PANTHER" id="PTHR32319">
    <property type="entry name" value="BACTERIAL HEMOLYSIN-LIKE PROTEIN"/>
    <property type="match status" value="1"/>
</dbReference>
<dbReference type="InterPro" id="IPR002877">
    <property type="entry name" value="RNA_MeTrfase_FtsJ_dom"/>
</dbReference>
<dbReference type="GO" id="GO:0032259">
    <property type="term" value="P:methylation"/>
    <property type="evidence" value="ECO:0007669"/>
    <property type="project" value="InterPro"/>
</dbReference>
<evidence type="ECO:0000259" key="4">
    <source>
        <dbReference type="SMART" id="SM00363"/>
    </source>
</evidence>
<dbReference type="AlphaFoldDB" id="A0A6P6B3T5"/>
<dbReference type="CDD" id="cd00165">
    <property type="entry name" value="S4"/>
    <property type="match status" value="1"/>
</dbReference>
<dbReference type="RefSeq" id="XP_022771576.1">
    <property type="nucleotide sequence ID" value="XM_022915841.1"/>
</dbReference>
<proteinExistence type="inferred from homology"/>
<dbReference type="SMART" id="SM00363">
    <property type="entry name" value="S4"/>
    <property type="match status" value="1"/>
</dbReference>
<keyword evidence="5" id="KW-1185">Reference proteome</keyword>
<dbReference type="KEGG" id="dzi:111314456"/>
<dbReference type="GeneID" id="111314456"/>
<evidence type="ECO:0000256" key="2">
    <source>
        <dbReference type="ARBA" id="ARBA00029460"/>
    </source>
</evidence>
<dbReference type="Gene3D" id="3.10.290.10">
    <property type="entry name" value="RNA-binding S4 domain"/>
    <property type="match status" value="1"/>
</dbReference>
<dbReference type="InterPro" id="IPR029063">
    <property type="entry name" value="SAM-dependent_MTases_sf"/>
</dbReference>
<dbReference type="Pfam" id="PF01479">
    <property type="entry name" value="S4"/>
    <property type="match status" value="1"/>
</dbReference>
<dbReference type="InterPro" id="IPR036986">
    <property type="entry name" value="S4_RNA-bd_sf"/>
</dbReference>
<dbReference type="OrthoDB" id="449109at2759"/>
<organism evidence="5 6">
    <name type="scientific">Durio zibethinus</name>
    <name type="common">Durian</name>
    <dbReference type="NCBI Taxonomy" id="66656"/>
    <lineage>
        <taxon>Eukaryota</taxon>
        <taxon>Viridiplantae</taxon>
        <taxon>Streptophyta</taxon>
        <taxon>Embryophyta</taxon>
        <taxon>Tracheophyta</taxon>
        <taxon>Spermatophyta</taxon>
        <taxon>Magnoliopsida</taxon>
        <taxon>eudicotyledons</taxon>
        <taxon>Gunneridae</taxon>
        <taxon>Pentapetalae</taxon>
        <taxon>rosids</taxon>
        <taxon>malvids</taxon>
        <taxon>Malvales</taxon>
        <taxon>Malvaceae</taxon>
        <taxon>Helicteroideae</taxon>
        <taxon>Durio</taxon>
    </lineage>
</organism>
<dbReference type="PANTHER" id="PTHR32319:SF0">
    <property type="entry name" value="BACTERIAL HEMOLYSIN-LIKE PROTEIN"/>
    <property type="match status" value="1"/>
</dbReference>
<dbReference type="SUPFAM" id="SSF55174">
    <property type="entry name" value="Alpha-L RNA-binding motif"/>
    <property type="match status" value="1"/>
</dbReference>
<dbReference type="PROSITE" id="PS50889">
    <property type="entry name" value="S4"/>
    <property type="match status" value="1"/>
</dbReference>
<accession>A0A6P6B3T5</accession>
<comment type="similarity">
    <text evidence="2">Belongs to the TlyA family.</text>
</comment>
<dbReference type="InterPro" id="IPR004538">
    <property type="entry name" value="Hemolysin_A/TlyA"/>
</dbReference>
<dbReference type="InterPro" id="IPR047048">
    <property type="entry name" value="TlyA"/>
</dbReference>